<evidence type="ECO:0000313" key="4">
    <source>
        <dbReference type="Proteomes" id="UP001161094"/>
    </source>
</evidence>
<feature type="region of interest" description="Disordered" evidence="1">
    <location>
        <begin position="521"/>
        <end position="559"/>
    </location>
</feature>
<dbReference type="EMBL" id="JAOCDZ010000026">
    <property type="protein sequence ID" value="MDH0739494.1"/>
    <property type="molecule type" value="Genomic_DNA"/>
</dbReference>
<dbReference type="Proteomes" id="UP001161094">
    <property type="component" value="Unassembled WGS sequence"/>
</dbReference>
<feature type="domain" description="Hydantoinase B/oxoprolinase" evidence="2">
    <location>
        <begin position="3"/>
        <end position="530"/>
    </location>
</feature>
<evidence type="ECO:0000259" key="2">
    <source>
        <dbReference type="Pfam" id="PF02538"/>
    </source>
</evidence>
<name>A0AA42S6S2_9BURK</name>
<dbReference type="InterPro" id="IPR003692">
    <property type="entry name" value="Hydantoinase_B"/>
</dbReference>
<reference evidence="3" key="1">
    <citation type="submission" date="2022-09" db="EMBL/GenBank/DDBJ databases">
        <title>Intensive care unit water sources are persistently colonized with multi-drug resistant bacteria and are the site of extensive horizontal gene transfer of antibiotic resistance genes.</title>
        <authorList>
            <person name="Diorio-Toth L."/>
        </authorList>
    </citation>
    <scope>NUCLEOTIDE SEQUENCE</scope>
    <source>
        <strain evidence="3">GD03843</strain>
    </source>
</reference>
<organism evidence="3 4">
    <name type="scientific">Achromobacter spanius</name>
    <dbReference type="NCBI Taxonomy" id="217203"/>
    <lineage>
        <taxon>Bacteria</taxon>
        <taxon>Pseudomonadati</taxon>
        <taxon>Pseudomonadota</taxon>
        <taxon>Betaproteobacteria</taxon>
        <taxon>Burkholderiales</taxon>
        <taxon>Alcaligenaceae</taxon>
        <taxon>Achromobacter</taxon>
    </lineage>
</organism>
<dbReference type="RefSeq" id="WP_279997121.1">
    <property type="nucleotide sequence ID" value="NZ_JAOCDZ010000026.1"/>
</dbReference>
<gene>
    <name evidence="3" type="ORF">N5D93_27045</name>
</gene>
<evidence type="ECO:0000313" key="3">
    <source>
        <dbReference type="EMBL" id="MDH0739494.1"/>
    </source>
</evidence>
<dbReference type="PANTHER" id="PTHR11365:SF23">
    <property type="entry name" value="HYPOTHETICAL 5-OXOPROLINASE (EUROFUNG)-RELATED"/>
    <property type="match status" value="1"/>
</dbReference>
<dbReference type="GO" id="GO:0005829">
    <property type="term" value="C:cytosol"/>
    <property type="evidence" value="ECO:0007669"/>
    <property type="project" value="TreeGrafter"/>
</dbReference>
<dbReference type="GO" id="GO:0017168">
    <property type="term" value="F:5-oxoprolinase (ATP-hydrolyzing) activity"/>
    <property type="evidence" value="ECO:0007669"/>
    <property type="project" value="TreeGrafter"/>
</dbReference>
<proteinExistence type="predicted"/>
<evidence type="ECO:0000256" key="1">
    <source>
        <dbReference type="SAM" id="MobiDB-lite"/>
    </source>
</evidence>
<feature type="compositionally biased region" description="Basic and acidic residues" evidence="1">
    <location>
        <begin position="535"/>
        <end position="544"/>
    </location>
</feature>
<comment type="caution">
    <text evidence="3">The sequence shown here is derived from an EMBL/GenBank/DDBJ whole genome shotgun (WGS) entry which is preliminary data.</text>
</comment>
<protein>
    <submittedName>
        <fullName evidence="3">Hydantoinase B/oxoprolinase family protein</fullName>
    </submittedName>
</protein>
<accession>A0AA42S6S2</accession>
<dbReference type="InterPro" id="IPR045079">
    <property type="entry name" value="Oxoprolinase-like"/>
</dbReference>
<dbReference type="Pfam" id="PF02538">
    <property type="entry name" value="Hydantoinase_B"/>
    <property type="match status" value="1"/>
</dbReference>
<sequence>MLDPVTLAVLKGRLEQIADEMDATLYRSAFNPIIAEAHDACHGMYDAATGATLIQGKSGLPVFVGAMAFAVKAAAKVAAERGGMVDGDVWLFNDPYEGGTHANDFKLVRPVFRGAKLFCFLASAAHWHDVGGAVPGNYNPAATECWQEAMQIPPVRILRAGVLDQDVLAILKANTRLPDSLWGDLNGQLAALELGARRLDGLLDEYGDETVLESLDTLRERARRLMRDHIARLPDGEYTFEDMLDNDGVRDVALRIALKLTIAGDRLTLDFNGTSPACAGPVNISRATAIAACYVALKHLFPDVPANAGVLDAVDVVLPDGLVISADRPRPVGGYTETILRMIDVIFCAMAKAAPQRAMAQAYGTINALSIAGYRSDAARKGQRWVMFSFFGGGHGGHSDGDGLSHGNAPISTATIPPLEILEAAYPVRFTQWALRPDSAGAGTHRGGLGAIYEIELLEDSAEAFIFGERGRSAPKGIAGGGEAALNVFRYQQDGQWRTPPMSSKMLGIQLQRGDRVRLETPGGGGYGDPAGRAPEAREHDRKMGYVGDIANNKKEQLA</sequence>
<dbReference type="PANTHER" id="PTHR11365">
    <property type="entry name" value="5-OXOPROLINASE RELATED"/>
    <property type="match status" value="1"/>
</dbReference>
<dbReference type="AlphaFoldDB" id="A0AA42S6S2"/>
<dbReference type="GO" id="GO:0006749">
    <property type="term" value="P:glutathione metabolic process"/>
    <property type="evidence" value="ECO:0007669"/>
    <property type="project" value="TreeGrafter"/>
</dbReference>